<dbReference type="AlphaFoldDB" id="A0A8X6FC11"/>
<gene>
    <name evidence="1" type="ORF">TNCT_450431</name>
</gene>
<evidence type="ECO:0000313" key="1">
    <source>
        <dbReference type="EMBL" id="GFQ75462.1"/>
    </source>
</evidence>
<proteinExistence type="predicted"/>
<comment type="caution">
    <text evidence="1">The sequence shown here is derived from an EMBL/GenBank/DDBJ whole genome shotgun (WGS) entry which is preliminary data.</text>
</comment>
<dbReference type="EMBL" id="BMAO01011668">
    <property type="protein sequence ID" value="GFQ75462.1"/>
    <property type="molecule type" value="Genomic_DNA"/>
</dbReference>
<keyword evidence="2" id="KW-1185">Reference proteome</keyword>
<name>A0A8X6FC11_TRICU</name>
<accession>A0A8X6FC11</accession>
<sequence>MAIDPNRLTLSSIYIASFPTRLRQPLNMESPLEPALQICDTRDVGKKLLRSRSQLGKSAEGKPRFSGGIVTIW</sequence>
<evidence type="ECO:0000313" key="2">
    <source>
        <dbReference type="Proteomes" id="UP000887116"/>
    </source>
</evidence>
<organism evidence="1 2">
    <name type="scientific">Trichonephila clavata</name>
    <name type="common">Joro spider</name>
    <name type="synonym">Nephila clavata</name>
    <dbReference type="NCBI Taxonomy" id="2740835"/>
    <lineage>
        <taxon>Eukaryota</taxon>
        <taxon>Metazoa</taxon>
        <taxon>Ecdysozoa</taxon>
        <taxon>Arthropoda</taxon>
        <taxon>Chelicerata</taxon>
        <taxon>Arachnida</taxon>
        <taxon>Araneae</taxon>
        <taxon>Araneomorphae</taxon>
        <taxon>Entelegynae</taxon>
        <taxon>Araneoidea</taxon>
        <taxon>Nephilidae</taxon>
        <taxon>Trichonephila</taxon>
    </lineage>
</organism>
<reference evidence="1" key="1">
    <citation type="submission" date="2020-07" db="EMBL/GenBank/DDBJ databases">
        <title>Multicomponent nature underlies the extraordinary mechanical properties of spider dragline silk.</title>
        <authorList>
            <person name="Kono N."/>
            <person name="Nakamura H."/>
            <person name="Mori M."/>
            <person name="Yoshida Y."/>
            <person name="Ohtoshi R."/>
            <person name="Malay A.D."/>
            <person name="Moran D.A.P."/>
            <person name="Tomita M."/>
            <person name="Numata K."/>
            <person name="Arakawa K."/>
        </authorList>
    </citation>
    <scope>NUCLEOTIDE SEQUENCE</scope>
</reference>
<dbReference type="Proteomes" id="UP000887116">
    <property type="component" value="Unassembled WGS sequence"/>
</dbReference>
<protein>
    <submittedName>
        <fullName evidence="1">Uncharacterized protein</fullName>
    </submittedName>
</protein>